<dbReference type="Gene3D" id="3.40.50.300">
    <property type="entry name" value="P-loop containing nucleotide triphosphate hydrolases"/>
    <property type="match status" value="1"/>
</dbReference>
<dbReference type="Proteomes" id="UP000006250">
    <property type="component" value="Unassembled WGS sequence"/>
</dbReference>
<comment type="caution">
    <text evidence="1">The sequence shown here is derived from an EMBL/GenBank/DDBJ whole genome shotgun (WGS) entry which is preliminary data.</text>
</comment>
<dbReference type="OrthoDB" id="5443147at2"/>
<dbReference type="RefSeq" id="WP_005993448.1">
    <property type="nucleotide sequence ID" value="NZ_AECZ01000011.1"/>
</dbReference>
<sequence length="362" mass="39568">MTSLPTIAGIMAPILEESPITHRLEVTFDEVTVIISSNSKALIDKLANYYRDFIGGGGSITIPVTAIEAGPPDFDLPYAIKQREPGKTKLKEAFIDVPDGRVVRKLLTGLAFLFGRGDNYAVGPCIENDNQVVNFINNRFIEHCLKAGALLFHAAGVAAHGSGLVISGFSGAGKSTLALEIMRHDTTFISNDRIMVSKNGNGSLTMTGVAKMPRVNPGTVLNNPNLAPVMDEADRKRFSALPEAELWDLEHKYDAFIDECYGPGRFKLACLMSGLVVLRWKRDTSPMTANRVDLRQRRDLMAAFMKDVGLFYEFEDPSEPSIASQNAYLDLLGDLPVLEIDGGVDFHKAAEACLAFLKEIQS</sequence>
<evidence type="ECO:0000313" key="1">
    <source>
        <dbReference type="EMBL" id="EFL51288.1"/>
    </source>
</evidence>
<proteinExistence type="predicted"/>
<gene>
    <name evidence="1" type="ORF">DesfrDRAFT_1990</name>
</gene>
<dbReference type="SUPFAM" id="SSF53795">
    <property type="entry name" value="PEP carboxykinase-like"/>
    <property type="match status" value="1"/>
</dbReference>
<dbReference type="eggNOG" id="COG1493">
    <property type="taxonomic scope" value="Bacteria"/>
</dbReference>
<dbReference type="InterPro" id="IPR027417">
    <property type="entry name" value="P-loop_NTPase"/>
</dbReference>
<organism evidence="1 2">
    <name type="scientific">Solidesulfovibrio fructosivorans JJ]</name>
    <dbReference type="NCBI Taxonomy" id="596151"/>
    <lineage>
        <taxon>Bacteria</taxon>
        <taxon>Pseudomonadati</taxon>
        <taxon>Thermodesulfobacteriota</taxon>
        <taxon>Desulfovibrionia</taxon>
        <taxon>Desulfovibrionales</taxon>
        <taxon>Desulfovibrionaceae</taxon>
        <taxon>Solidesulfovibrio</taxon>
    </lineage>
</organism>
<name>E1JWJ1_SOLFR</name>
<dbReference type="GO" id="GO:0016301">
    <property type="term" value="F:kinase activity"/>
    <property type="evidence" value="ECO:0007669"/>
    <property type="project" value="UniProtKB-KW"/>
</dbReference>
<dbReference type="NCBIfam" id="TIGR04355">
    <property type="entry name" value="HprK_rel_B"/>
    <property type="match status" value="1"/>
</dbReference>
<dbReference type="SUPFAM" id="SSF52540">
    <property type="entry name" value="P-loop containing nucleoside triphosphate hydrolases"/>
    <property type="match status" value="1"/>
</dbReference>
<accession>E1JWJ1</accession>
<dbReference type="InterPro" id="IPR027597">
    <property type="entry name" value="HprK-rel_B"/>
</dbReference>
<dbReference type="EMBL" id="AECZ01000011">
    <property type="protein sequence ID" value="EFL51288.1"/>
    <property type="molecule type" value="Genomic_DNA"/>
</dbReference>
<dbReference type="STRING" id="596151.DesfrDRAFT_1990"/>
<dbReference type="AlphaFoldDB" id="E1JWJ1"/>
<evidence type="ECO:0000313" key="2">
    <source>
        <dbReference type="Proteomes" id="UP000006250"/>
    </source>
</evidence>
<protein>
    <submittedName>
        <fullName evidence="1">HPr kinase</fullName>
    </submittedName>
</protein>
<keyword evidence="1" id="KW-0418">Kinase</keyword>
<keyword evidence="1" id="KW-0808">Transferase</keyword>
<keyword evidence="2" id="KW-1185">Reference proteome</keyword>
<reference evidence="1 2" key="1">
    <citation type="submission" date="2010-08" db="EMBL/GenBank/DDBJ databases">
        <title>The draft genome of Desulfovibrio fructosovorans JJ.</title>
        <authorList>
            <consortium name="US DOE Joint Genome Institute (JGI-PGF)"/>
            <person name="Lucas S."/>
            <person name="Copeland A."/>
            <person name="Lapidus A."/>
            <person name="Cheng J.-F."/>
            <person name="Bruce D."/>
            <person name="Goodwin L."/>
            <person name="Pitluck S."/>
            <person name="Land M.L."/>
            <person name="Hauser L."/>
            <person name="Chang Y.-J."/>
            <person name="Jeffries C."/>
            <person name="Wall J.D."/>
            <person name="Stahl D.A."/>
            <person name="Arkin A.P."/>
            <person name="Dehal P."/>
            <person name="Stolyar S.M."/>
            <person name="Hazen T.C."/>
            <person name="Woyke T.J."/>
        </authorList>
    </citation>
    <scope>NUCLEOTIDE SEQUENCE [LARGE SCALE GENOMIC DNA]</scope>
    <source>
        <strain evidence="1 2">JJ</strain>
    </source>
</reference>